<feature type="domain" description="HAMP" evidence="7">
    <location>
        <begin position="1203"/>
        <end position="1254"/>
    </location>
</feature>
<accession>K9W7M0</accession>
<dbReference type="eggNOG" id="COG2203">
    <property type="taxonomic scope" value="Bacteria"/>
</dbReference>
<feature type="domain" description="Phytochrome chromophore attachment site" evidence="5">
    <location>
        <begin position="664"/>
        <end position="804"/>
    </location>
</feature>
<dbReference type="SMART" id="SM00304">
    <property type="entry name" value="HAMP"/>
    <property type="match status" value="1"/>
</dbReference>
<dbReference type="Gene3D" id="3.30.450.40">
    <property type="match status" value="6"/>
</dbReference>
<dbReference type="Pfam" id="PF00015">
    <property type="entry name" value="MCPsignal"/>
    <property type="match status" value="1"/>
</dbReference>
<dbReference type="InterPro" id="IPR016132">
    <property type="entry name" value="Phyto_chromo_attachment"/>
</dbReference>
<evidence type="ECO:0000259" key="7">
    <source>
        <dbReference type="PROSITE" id="PS50885"/>
    </source>
</evidence>
<dbReference type="Gene3D" id="1.10.287.950">
    <property type="entry name" value="Methyl-accepting chemotaxis protein"/>
    <property type="match status" value="1"/>
</dbReference>
<feature type="domain" description="Methyl-accepting transducer" evidence="6">
    <location>
        <begin position="1259"/>
        <end position="1495"/>
    </location>
</feature>
<reference evidence="8 9" key="1">
    <citation type="submission" date="2012-06" db="EMBL/GenBank/DDBJ databases">
        <title>Finished chromosome of genome of Crinalium epipsammum PCC 9333.</title>
        <authorList>
            <consortium name="US DOE Joint Genome Institute"/>
            <person name="Gugger M."/>
            <person name="Coursin T."/>
            <person name="Rippka R."/>
            <person name="Tandeau De Marsac N."/>
            <person name="Huntemann M."/>
            <person name="Wei C.-L."/>
            <person name="Han J."/>
            <person name="Detter J.C."/>
            <person name="Han C."/>
            <person name="Tapia R."/>
            <person name="Davenport K."/>
            <person name="Daligault H."/>
            <person name="Erkkila T."/>
            <person name="Gu W."/>
            <person name="Munk A.C.C."/>
            <person name="Teshima H."/>
            <person name="Xu Y."/>
            <person name="Chain P."/>
            <person name="Chen A."/>
            <person name="Krypides N."/>
            <person name="Mavromatis K."/>
            <person name="Markowitz V."/>
            <person name="Szeto E."/>
            <person name="Ivanova N."/>
            <person name="Mikhailova N."/>
            <person name="Ovchinnikova G."/>
            <person name="Pagani I."/>
            <person name="Pati A."/>
            <person name="Goodwin L."/>
            <person name="Peters L."/>
            <person name="Pitluck S."/>
            <person name="Woyke T."/>
            <person name="Kerfeld C."/>
        </authorList>
    </citation>
    <scope>NUCLEOTIDE SEQUENCE [LARGE SCALE GENOMIC DNA]</scope>
    <source>
        <strain evidence="8 9">PCC 9333</strain>
    </source>
</reference>
<dbReference type="PATRIC" id="fig|1173022.3.peg.5055"/>
<dbReference type="RefSeq" id="WP_015205550.1">
    <property type="nucleotide sequence ID" value="NC_019753.1"/>
</dbReference>
<evidence type="ECO:0000256" key="2">
    <source>
        <dbReference type="ARBA" id="ARBA00029447"/>
    </source>
</evidence>
<dbReference type="HOGENOM" id="CLU_000445_50_0_3"/>
<dbReference type="PROSITE" id="PS50885">
    <property type="entry name" value="HAMP"/>
    <property type="match status" value="1"/>
</dbReference>
<sequence length="1532" mass="172161">MTIFNEINQKLEGNKLAQVNNSDQSLLNNGTAQIQAAVNQLKEELEGDGWLTKHNLSEQFEEVENFIETVPKEFKDSLIAASQRQLLNQRQQVKAIASQLQSCSELDQLLNVTVTQVREILQCDRTLIYRFGAAGEKGTVVAESLKRGWTPALNENLPTLTFGLDQPEEYLQGEVVVADINHATITPYQRQLLEKFQVQASVTVPIVVDAQIWGLLVVHNCAEARQWQETEINLIDQISNQLTITLQQLEFRSQIQQQIEKERAVGKVIDKIRSSLDQDAIFKTITQEIRNLLRVDRVAVYQFAPDWSGEFIVESVGGNWTKLVGPGIKTVWADTHLQETQGGRYRYHETFVVDDVYKAGHSPCHVDILEQFEVKAYVIVPIFVGEQLWGLLGVYQNSAPRHWQQSQVKWLNQIAGQLWVALKQSENLKQMQGQSEQLIKATERERAAAKVIDRLRQSLDIDTIFKTTTRDVRELLKVDRVGVYRFNDDWSGEFVLESVGAEWTPLLQKSANLEGLQANQSNCHAVQNLGLGKRRLADSYLQETEGGRFREKGTFAVEDIYKAGFSPCYMEVLEESQVKAYAIVPVYQGEKLWGLLGAYQNSGTRKWEEAEVALLAQIGDQLGVALQQAEYLQQLQTQSAKLAEASERDRTLTKVINRIRQTFDLDTIFKTTTLEVRNLIKVDRVAIYKFRPDYFGDFIAESEAPGEPKLAGLDRLIAWEDPYLNEHKGGRFRNNEVLVVDDVYNGGLTDCHVEALENFHVKACVVVAIFKGQELWGLLSAFQNKETRHWEEYEVELMLQVAAQIGVAIQQAEYLQQLKAQSAKLAEASERDRTLTKVINRIRQTFDLDTIFKTTTLEVRNLIKVDRIAIYKFRPDYFGDFIAESEAPGEPKLAGLDRLIAWEDPYLNEHQGGRFRNNEVLVVDDVFNGGLTDCHVEALENFHVKACVVVAIFKGKELWGLLSAFQNKETRHWEEYEVELMLQVAAQIGVAIQQSEYLQQLQTQSAKLAESSERDRTLTKVIDRIRKSFDLETIFRTTTQEVRSLIKVDRVAVYKFRPDYFGDFIAESEAPGEPKLVGRDRLTAWEDPYLNEHQGGRFRNNEVLVVDDVFNGGLTDCHVEALEGFHVKACIVVAIFKGQELWGLLSAFQNKETRHWEQYEVELMLQVAAQIGVAIQQAEYLQQLQTQSQQLAQAAEKDKAAKELLQQRALQLLKAVRPALDGDLTVRAPITEDELGTIADAYNNTLQALRKIVTQVQIAAKQVAETSSNSGSSIGQLSSQAQQQFQEINKALEEIQQMVHSAQAVAEDARQVEKAVQQANQTVQSGDAAMNRTVEGISEIRETVSQTGKKIKQLSESSQKISKVVQLISNFATQTNVLAMNAAIEATRAGEYGRGFAVVADEVRSLARQSAAATTEIEKLVEEIQGATGEVAAAMETGIQQVVEGTNLVNETRQNLNAIAAATSQISQLVENITEATQIQTNQSVTVTQTMNQVATIANQTSEDSIQISSNFQDLLATAQDLQASAAKFKVN</sequence>
<dbReference type="Pfam" id="PF01590">
    <property type="entry name" value="GAF"/>
    <property type="match status" value="6"/>
</dbReference>
<keyword evidence="1 3" id="KW-0807">Transducer</keyword>
<dbReference type="GO" id="GO:0016020">
    <property type="term" value="C:membrane"/>
    <property type="evidence" value="ECO:0007669"/>
    <property type="project" value="InterPro"/>
</dbReference>
<feature type="coiled-coil region" evidence="4">
    <location>
        <begin position="1274"/>
        <end position="1322"/>
    </location>
</feature>
<feature type="coiled-coil region" evidence="4">
    <location>
        <begin position="1403"/>
        <end position="1437"/>
    </location>
</feature>
<feature type="domain" description="Phytochrome chromophore attachment site" evidence="5">
    <location>
        <begin position="1030"/>
        <end position="1170"/>
    </location>
</feature>
<keyword evidence="4" id="KW-0175">Coiled coil</keyword>
<dbReference type="PROSITE" id="PS50111">
    <property type="entry name" value="CHEMOTAXIS_TRANSDUC_2"/>
    <property type="match status" value="1"/>
</dbReference>
<feature type="domain" description="Phytochrome chromophore attachment site" evidence="5">
    <location>
        <begin position="460"/>
        <end position="621"/>
    </location>
</feature>
<feature type="domain" description="Phytochrome chromophore attachment site" evidence="5">
    <location>
        <begin position="105"/>
        <end position="241"/>
    </location>
</feature>
<proteinExistence type="inferred from homology"/>
<dbReference type="STRING" id="1173022.Cri9333_4681"/>
<dbReference type="OrthoDB" id="419276at2"/>
<dbReference type="CDD" id="cd11386">
    <property type="entry name" value="MCP_signal"/>
    <property type="match status" value="1"/>
</dbReference>
<feature type="domain" description="Phytochrome chromophore attachment site" evidence="5">
    <location>
        <begin position="847"/>
        <end position="987"/>
    </location>
</feature>
<comment type="similarity">
    <text evidence="2">Belongs to the methyl-accepting chemotaxis (MCP) protein family.</text>
</comment>
<dbReference type="SMART" id="SM00065">
    <property type="entry name" value="GAF"/>
    <property type="match status" value="6"/>
</dbReference>
<dbReference type="SUPFAM" id="SSF55781">
    <property type="entry name" value="GAF domain-like"/>
    <property type="match status" value="6"/>
</dbReference>
<evidence type="ECO:0000259" key="5">
    <source>
        <dbReference type="PROSITE" id="PS50046"/>
    </source>
</evidence>
<dbReference type="KEGG" id="cep:Cri9333_4681"/>
<evidence type="ECO:0000313" key="8">
    <source>
        <dbReference type="EMBL" id="AFZ15460.1"/>
    </source>
</evidence>
<dbReference type="InterPro" id="IPR003660">
    <property type="entry name" value="HAMP_dom"/>
</dbReference>
<dbReference type="eggNOG" id="COG0840">
    <property type="taxonomic scope" value="Bacteria"/>
</dbReference>
<dbReference type="PROSITE" id="PS50046">
    <property type="entry name" value="PHYTOCHROME_2"/>
    <property type="match status" value="6"/>
</dbReference>
<name>K9W7M0_9CYAN</name>
<dbReference type="InterPro" id="IPR003018">
    <property type="entry name" value="GAF"/>
</dbReference>
<dbReference type="SUPFAM" id="SSF58104">
    <property type="entry name" value="Methyl-accepting chemotaxis protein (MCP) signaling domain"/>
    <property type="match status" value="1"/>
</dbReference>
<feature type="domain" description="Phytochrome chromophore attachment site" evidence="5">
    <location>
        <begin position="277"/>
        <end position="417"/>
    </location>
</feature>
<evidence type="ECO:0000259" key="6">
    <source>
        <dbReference type="PROSITE" id="PS50111"/>
    </source>
</evidence>
<dbReference type="SMART" id="SM00283">
    <property type="entry name" value="MA"/>
    <property type="match status" value="1"/>
</dbReference>
<dbReference type="EMBL" id="CP003620">
    <property type="protein sequence ID" value="AFZ15460.1"/>
    <property type="molecule type" value="Genomic_DNA"/>
</dbReference>
<evidence type="ECO:0000256" key="3">
    <source>
        <dbReference type="PROSITE-ProRule" id="PRU00284"/>
    </source>
</evidence>
<dbReference type="PANTHER" id="PTHR32089:SF114">
    <property type="entry name" value="METHYL-ACCEPTING CHEMOTAXIS PROTEIN MCPB"/>
    <property type="match status" value="1"/>
</dbReference>
<organism evidence="8 9">
    <name type="scientific">Crinalium epipsammum PCC 9333</name>
    <dbReference type="NCBI Taxonomy" id="1173022"/>
    <lineage>
        <taxon>Bacteria</taxon>
        <taxon>Bacillati</taxon>
        <taxon>Cyanobacteriota</taxon>
        <taxon>Cyanophyceae</taxon>
        <taxon>Gomontiellales</taxon>
        <taxon>Gomontiellaceae</taxon>
        <taxon>Crinalium</taxon>
    </lineage>
</organism>
<keyword evidence="9" id="KW-1185">Reference proteome</keyword>
<evidence type="ECO:0000256" key="4">
    <source>
        <dbReference type="SAM" id="Coils"/>
    </source>
</evidence>
<protein>
    <submittedName>
        <fullName evidence="8">Methyl-accepting chemotaxis sensory transducer with GAF sensor</fullName>
    </submittedName>
</protein>
<gene>
    <name evidence="8" type="ORF">Cri9333_4681</name>
</gene>
<evidence type="ECO:0000256" key="1">
    <source>
        <dbReference type="ARBA" id="ARBA00023224"/>
    </source>
</evidence>
<dbReference type="InterPro" id="IPR029016">
    <property type="entry name" value="GAF-like_dom_sf"/>
</dbReference>
<dbReference type="GO" id="GO:0007165">
    <property type="term" value="P:signal transduction"/>
    <property type="evidence" value="ECO:0007669"/>
    <property type="project" value="UniProtKB-KW"/>
</dbReference>
<evidence type="ECO:0000313" key="9">
    <source>
        <dbReference type="Proteomes" id="UP000010472"/>
    </source>
</evidence>
<dbReference type="Proteomes" id="UP000010472">
    <property type="component" value="Chromosome"/>
</dbReference>
<dbReference type="PANTHER" id="PTHR32089">
    <property type="entry name" value="METHYL-ACCEPTING CHEMOTAXIS PROTEIN MCPB"/>
    <property type="match status" value="1"/>
</dbReference>
<dbReference type="CDD" id="cd06225">
    <property type="entry name" value="HAMP"/>
    <property type="match status" value="1"/>
</dbReference>
<dbReference type="InterPro" id="IPR004089">
    <property type="entry name" value="MCPsignal_dom"/>
</dbReference>